<dbReference type="EMBL" id="JAJGNP010000002">
    <property type="protein sequence ID" value="MCC4231924.1"/>
    <property type="molecule type" value="Genomic_DNA"/>
</dbReference>
<accession>A0ABS8H065</accession>
<evidence type="ECO:0000313" key="1">
    <source>
        <dbReference type="EMBL" id="MCC4231924.1"/>
    </source>
</evidence>
<dbReference type="Proteomes" id="UP001198830">
    <property type="component" value="Unassembled WGS sequence"/>
</dbReference>
<dbReference type="RefSeq" id="WP_009821429.1">
    <property type="nucleotide sequence ID" value="NZ_JAJGNP010000002.1"/>
</dbReference>
<name>A0ABS8H065_9SPHN</name>
<dbReference type="InterPro" id="IPR007060">
    <property type="entry name" value="FtsL/DivIC"/>
</dbReference>
<comment type="caution">
    <text evidence="1">The sequence shown here is derived from an EMBL/GenBank/DDBJ whole genome shotgun (WGS) entry which is preliminary data.</text>
</comment>
<proteinExistence type="predicted"/>
<evidence type="ECO:0000313" key="2">
    <source>
        <dbReference type="Proteomes" id="UP001198830"/>
    </source>
</evidence>
<dbReference type="Pfam" id="PF04977">
    <property type="entry name" value="DivIC"/>
    <property type="match status" value="1"/>
</dbReference>
<keyword evidence="2" id="KW-1185">Reference proteome</keyword>
<reference evidence="1 2" key="1">
    <citation type="submission" date="2021-10" db="EMBL/GenBank/DDBJ databases">
        <title>The diversity and Nitrogen Metabolism of Culturable Nitrate-Utilizing Bacteria Within the Oxygen Minimum Zone of the Changjiang (Yangtze River)Estuary.</title>
        <authorList>
            <person name="Zhang D."/>
            <person name="Zheng J."/>
            <person name="Liu S."/>
            <person name="He W."/>
        </authorList>
    </citation>
    <scope>NUCLEOTIDE SEQUENCE [LARGE SCALE GENOMIC DNA]</scope>
    <source>
        <strain evidence="1 2">FXH275-2</strain>
    </source>
</reference>
<gene>
    <name evidence="1" type="ORF">LL253_04375</name>
</gene>
<protein>
    <submittedName>
        <fullName evidence="1">Septum formation initiator family protein</fullName>
    </submittedName>
</protein>
<sequence length="103" mass="11410">MAHIAKLRLLLVSAFGPAIALLLLLTFAGYVVLGSNGVLAWGDYSRQLHGAKLELKKTQQARAELRNRVDALNPRRVDPDLADELVRRQLGVIHHDEVIVPLN</sequence>
<organism evidence="1 2">
    <name type="scientific">Sphingobium soli</name>
    <dbReference type="NCBI Taxonomy" id="1591116"/>
    <lineage>
        <taxon>Bacteria</taxon>
        <taxon>Pseudomonadati</taxon>
        <taxon>Pseudomonadota</taxon>
        <taxon>Alphaproteobacteria</taxon>
        <taxon>Sphingomonadales</taxon>
        <taxon>Sphingomonadaceae</taxon>
        <taxon>Sphingobium</taxon>
    </lineage>
</organism>